<dbReference type="RefSeq" id="WP_242765328.1">
    <property type="nucleotide sequence ID" value="NZ_JALDAY010000004.1"/>
</dbReference>
<evidence type="ECO:0000313" key="2">
    <source>
        <dbReference type="Proteomes" id="UP001165269"/>
    </source>
</evidence>
<protein>
    <submittedName>
        <fullName evidence="1">Uncharacterized protein</fullName>
    </submittedName>
</protein>
<gene>
    <name evidence="1" type="ORF">MQP27_13665</name>
</gene>
<sequence length="59" mass="6725">MYEGIRICCRCQLGILPGEPYDEVSHDRPTNPPLILFVHRGSTCKQQPRQETPVRSCTP</sequence>
<dbReference type="EMBL" id="JALDAY010000004">
    <property type="protein sequence ID" value="MCI3272160.1"/>
    <property type="molecule type" value="Genomic_DNA"/>
</dbReference>
<organism evidence="1 2">
    <name type="scientific">Streptomyces cylindrosporus</name>
    <dbReference type="NCBI Taxonomy" id="2927583"/>
    <lineage>
        <taxon>Bacteria</taxon>
        <taxon>Bacillati</taxon>
        <taxon>Actinomycetota</taxon>
        <taxon>Actinomycetes</taxon>
        <taxon>Kitasatosporales</taxon>
        <taxon>Streptomycetaceae</taxon>
        <taxon>Streptomyces</taxon>
    </lineage>
</organism>
<keyword evidence="2" id="KW-1185">Reference proteome</keyword>
<name>A0ABS9Y4L3_9ACTN</name>
<accession>A0ABS9Y4L3</accession>
<reference evidence="1" key="1">
    <citation type="submission" date="2022-03" db="EMBL/GenBank/DDBJ databases">
        <title>Streptomyces 7R015 and 7R016 isolated from Barleria lupulina in Thailand.</title>
        <authorList>
            <person name="Kanchanasin P."/>
            <person name="Phongsopitanun W."/>
            <person name="Tanasupawat S."/>
        </authorList>
    </citation>
    <scope>NUCLEOTIDE SEQUENCE</scope>
    <source>
        <strain evidence="1">7R015</strain>
    </source>
</reference>
<proteinExistence type="predicted"/>
<dbReference type="Proteomes" id="UP001165269">
    <property type="component" value="Unassembled WGS sequence"/>
</dbReference>
<comment type="caution">
    <text evidence="1">The sequence shown here is derived from an EMBL/GenBank/DDBJ whole genome shotgun (WGS) entry which is preliminary data.</text>
</comment>
<evidence type="ECO:0000313" key="1">
    <source>
        <dbReference type="EMBL" id="MCI3272160.1"/>
    </source>
</evidence>